<dbReference type="EMBL" id="AP018732">
    <property type="protein sequence ID" value="BBE41857.1"/>
    <property type="molecule type" value="Genomic_DNA"/>
</dbReference>
<gene>
    <name evidence="6" type="ORF">NAS2_0468</name>
</gene>
<dbReference type="KEGG" id="ccai:NAS2_0468"/>
<dbReference type="InterPro" id="IPR049560">
    <property type="entry name" value="MeTrfase_RsmB-F_NOP2_cat"/>
</dbReference>
<evidence type="ECO:0000313" key="6">
    <source>
        <dbReference type="EMBL" id="BBE41857.1"/>
    </source>
</evidence>
<dbReference type="PANTHER" id="PTHR22807">
    <property type="entry name" value="NOP2 YEAST -RELATED NOL1/NOP2/FMU SUN DOMAIN-CONTAINING"/>
    <property type="match status" value="1"/>
</dbReference>
<protein>
    <submittedName>
        <fullName evidence="6">tRNA and rRNA cytosine-C5-methylase Type 1</fullName>
    </submittedName>
</protein>
<dbReference type="Pfam" id="PF01189">
    <property type="entry name" value="Methyltr_RsmB-F"/>
    <property type="match status" value="1"/>
</dbReference>
<keyword evidence="3" id="KW-0949">S-adenosyl-L-methionine</keyword>
<dbReference type="GO" id="GO:0008173">
    <property type="term" value="F:RNA methyltransferase activity"/>
    <property type="evidence" value="ECO:0007669"/>
    <property type="project" value="InterPro"/>
</dbReference>
<accession>A0A4P2VCK8</accession>
<keyword evidence="7" id="KW-1185">Reference proteome</keyword>
<reference evidence="6 7" key="1">
    <citation type="journal article" date="2019" name="ISME J.">
        <title>Isolation and characterization of a thermophilic sulfur- and iron-reducing thaumarchaeote from a terrestrial acidic hot spring.</title>
        <authorList>
            <person name="Kato S."/>
            <person name="Itoh T."/>
            <person name="Yuki M."/>
            <person name="Nagamori M."/>
            <person name="Ohnishi M."/>
            <person name="Uematsu K."/>
            <person name="Suzuki K."/>
            <person name="Takashina T."/>
            <person name="Ohkuma M."/>
        </authorList>
    </citation>
    <scope>NUCLEOTIDE SEQUENCE [LARGE SCALE GENOMIC DNA]</scope>
    <source>
        <strain evidence="6 7">NAS-02</strain>
    </source>
</reference>
<dbReference type="Proteomes" id="UP000509448">
    <property type="component" value="Chromosome"/>
</dbReference>
<evidence type="ECO:0000259" key="5">
    <source>
        <dbReference type="PROSITE" id="PS51686"/>
    </source>
</evidence>
<keyword evidence="4" id="KW-0694">RNA-binding</keyword>
<dbReference type="PANTHER" id="PTHR22807:SF70">
    <property type="entry name" value="TRNA_RRNA CYTOSINE-C5-METHYLASE, NOL1_NOP2_SUN FAMILY, FUSED TO N-TERMINAL NUSB REGULATOR DOMAIN"/>
    <property type="match status" value="1"/>
</dbReference>
<dbReference type="GO" id="GO:0001510">
    <property type="term" value="P:RNA methylation"/>
    <property type="evidence" value="ECO:0007669"/>
    <property type="project" value="InterPro"/>
</dbReference>
<dbReference type="PROSITE" id="PS51686">
    <property type="entry name" value="SAM_MT_RSMB_NOP"/>
    <property type="match status" value="1"/>
</dbReference>
<dbReference type="Gene3D" id="3.40.50.150">
    <property type="entry name" value="Vaccinia Virus protein VP39"/>
    <property type="match status" value="1"/>
</dbReference>
<dbReference type="Pfam" id="PF22458">
    <property type="entry name" value="RsmF-B_ferredox"/>
    <property type="match status" value="1"/>
</dbReference>
<sequence>MHRTVDVWTIRNLSEYLIRNIRRSGYSYDAAFRRYERSRGLNPLLRRTVYSAGRDLVSRYYTLTHAAKVIYGDADPRALADVWVHYFGRGFVEEEERKRFSKKIARDAPRGKLPEMEEIVEDLDEISKISIETSYPRWLVAELRSAMGSEVVEMLRALNEEHRWLRVNLTMTDVDSAVEALRAEGVHVRKHEKLEYMLRVLDYDGPLSKLKPVSAGYVTPQDLGSAMAAEEIDEDDGMLLDACSAPGGKAAVLLMRRNGAVVGCDLSAKRLREEEALMRRWRMPGHRYALAVCDSMRIHRRRFDQSLLDAPCTDSGDVGRNPAIKLMLENRRIVERFRTIQRALLDSVMESTRELVVYSTCSVLPEEGELAVKGIEQADSRIGLPSGYWGIGHRVYPHVHDSGGFFVSRIIPARSH</sequence>
<dbReference type="OrthoDB" id="14725at2157"/>
<dbReference type="AlphaFoldDB" id="A0A4P2VCK8"/>
<evidence type="ECO:0000256" key="1">
    <source>
        <dbReference type="ARBA" id="ARBA00022603"/>
    </source>
</evidence>
<dbReference type="GeneID" id="55584286"/>
<dbReference type="InterPro" id="IPR023267">
    <property type="entry name" value="RCMT"/>
</dbReference>
<dbReference type="PRINTS" id="PR02008">
    <property type="entry name" value="RCMTFAMILY"/>
</dbReference>
<name>A0A4P2VCK8_9ARCH</name>
<evidence type="ECO:0000313" key="7">
    <source>
        <dbReference type="Proteomes" id="UP000509448"/>
    </source>
</evidence>
<proteinExistence type="predicted"/>
<dbReference type="RefSeq" id="WP_174448152.1">
    <property type="nucleotide sequence ID" value="NZ_AP018732.1"/>
</dbReference>
<organism evidence="6 7">
    <name type="scientific">Conexivisphaera calida</name>
    <dbReference type="NCBI Taxonomy" id="1874277"/>
    <lineage>
        <taxon>Archaea</taxon>
        <taxon>Nitrososphaerota</taxon>
        <taxon>Conexivisphaeria</taxon>
        <taxon>Conexivisphaerales</taxon>
        <taxon>Conexivisphaeraceae</taxon>
        <taxon>Conexivisphaera</taxon>
    </lineage>
</organism>
<dbReference type="InterPro" id="IPR054728">
    <property type="entry name" value="RsmB-like_ferredoxin"/>
</dbReference>
<dbReference type="SUPFAM" id="SSF53335">
    <property type="entry name" value="S-adenosyl-L-methionine-dependent methyltransferases"/>
    <property type="match status" value="1"/>
</dbReference>
<evidence type="ECO:0000256" key="4">
    <source>
        <dbReference type="ARBA" id="ARBA00022884"/>
    </source>
</evidence>
<evidence type="ECO:0000256" key="3">
    <source>
        <dbReference type="ARBA" id="ARBA00022691"/>
    </source>
</evidence>
<keyword evidence="2" id="KW-0808">Transferase</keyword>
<evidence type="ECO:0000256" key="2">
    <source>
        <dbReference type="ARBA" id="ARBA00022679"/>
    </source>
</evidence>
<dbReference type="InterPro" id="IPR029063">
    <property type="entry name" value="SAM-dependent_MTases_sf"/>
</dbReference>
<keyword evidence="1 6" id="KW-0489">Methyltransferase</keyword>
<feature type="domain" description="SAM-dependent MTase RsmB/NOP-type" evidence="5">
    <location>
        <begin position="153"/>
        <end position="413"/>
    </location>
</feature>
<dbReference type="GO" id="GO:0003723">
    <property type="term" value="F:RNA binding"/>
    <property type="evidence" value="ECO:0007669"/>
    <property type="project" value="UniProtKB-KW"/>
</dbReference>
<dbReference type="Gene3D" id="3.30.70.1170">
    <property type="entry name" value="Sun protein, domain 3"/>
    <property type="match status" value="1"/>
</dbReference>
<dbReference type="InterPro" id="IPR001678">
    <property type="entry name" value="MeTrfase_RsmB-F_NOP2_dom"/>
</dbReference>